<comment type="caution">
    <text evidence="4">The sequence shown here is derived from an EMBL/GenBank/DDBJ whole genome shotgun (WGS) entry which is preliminary data.</text>
</comment>
<feature type="compositionally biased region" description="Acidic residues" evidence="1">
    <location>
        <begin position="700"/>
        <end position="712"/>
    </location>
</feature>
<feature type="region of interest" description="Disordered" evidence="1">
    <location>
        <begin position="201"/>
        <end position="235"/>
    </location>
</feature>
<feature type="region of interest" description="Disordered" evidence="1">
    <location>
        <begin position="1084"/>
        <end position="1164"/>
    </location>
</feature>
<evidence type="ECO:0000259" key="2">
    <source>
        <dbReference type="Pfam" id="PF00078"/>
    </source>
</evidence>
<dbReference type="Gene3D" id="3.30.70.270">
    <property type="match status" value="1"/>
</dbReference>
<name>A0A388MDD2_CHABU</name>
<evidence type="ECO:0000259" key="3">
    <source>
        <dbReference type="Pfam" id="PF17921"/>
    </source>
</evidence>
<dbReference type="EMBL" id="BFEA01001071">
    <property type="protein sequence ID" value="GBG92505.1"/>
    <property type="molecule type" value="Genomic_DNA"/>
</dbReference>
<feature type="compositionally biased region" description="Low complexity" evidence="1">
    <location>
        <begin position="1096"/>
        <end position="1108"/>
    </location>
</feature>
<accession>A0A388MDD2</accession>
<sequence>MSGGIGDSSGKVLTLDDLIEAMDKRERTPSNVPKVDTFHFKGEQVSDWLDLVEQALVGLTDTVKFQRIMRYVLHGHHQEVQKVVDDANDNWAKFREGMQRNYRLGDGLLTTADLEAMNKDDFTTIGAFLQEFKKRVRKVHGILEEAQCAIFLGLLTASEASELTSHGGGNAKLTWAAIDKGVEDESLDQVEQHQVITCRNTGPRSLRNRTNPDSFTIEESEEEHQRLTAEPEEEVGGEAFSLSLSDVNKVMDIVVTHEMADPDAIQALREQGSCRINEENEGKLIVGEPDFLLPRERTLMVELIKKRHRAYAFNDEERSRLDVDKISMIRIHTVPHEPWNLRGTRYPDPDEEKKVVDYLDGKIRMHVADYSSGPYASPWFYFIKPNGTLRWVQDLQRLNVVTVRDAGGLPNADALSESCVGRPIISLIDLYSEYDQFPVYPPDQPVTAIHTPRGLIHMNVAPQRWTNAVAMVQRHMIRVMQTVSPHITQPYIDDLAIKGPRRREDDEVLPGVRRFVWKHVQDLDKVLGLLKEYNLTASGAKSKHCMREVTILGFVCNESGRRPDVKKTDKIVGNPRRVICRRNREIDVIVALHDGIAGGHRGIAATYAKISELYYWDGMMEMVVEFHRFTGGGLGGSPQHTQEKVPASGGPLQELEAHLDVTQWRVPPMSERHVEPVEAVPRGKVSSPEQEKGPSAGEGGAEDEVIEVEEDTPPQTPGVGLRLESPSEGAPSRGEESQKEGVIPALPETVPFPEEMEEGETERFSLRREADTLIDNHLAARALELPDLEEPMPVELPQEPCQSEREVGAEVPEETDRRTVERVHAGKTAEEKRGRMERRWEEIGQERQRLKEAGALPDPPPPYRLYGLKEIWEEFLEQYGKSLTAQDRAEIETSRKADEYLDWRIRSQSKTSFDRYMMLEEDLRGKELRETGIEARLEAVEAEVRELRVMVTSQAVIIQDLRQQCRGGVDGAKSSWEGEQRQSGSGVPEQPPATDPRQEAPMGRVILEPEEAKAKREAKREAFEFRAPTELAMLPTVTVDPTMPPSVEEGLPAASGEPVQGSTGGSMEALLEAVHTMQAGTSLFSPEPRIEEPPESEMGGAMEGIIEGRPQRLDTPEYMPEEVGTRSGPSPRELETGPEEPMDRPQSYELERDVGKAPSSPGPQ</sequence>
<dbReference type="CDD" id="cd01647">
    <property type="entry name" value="RT_LTR"/>
    <property type="match status" value="1"/>
</dbReference>
<gene>
    <name evidence="4" type="ORF">CBR_g55778</name>
</gene>
<dbReference type="AlphaFoldDB" id="A0A388MDD2"/>
<dbReference type="PANTHER" id="PTHR33064">
    <property type="entry name" value="POL PROTEIN"/>
    <property type="match status" value="1"/>
</dbReference>
<dbReference type="Pfam" id="PF17921">
    <property type="entry name" value="Integrase_H2C2"/>
    <property type="match status" value="1"/>
</dbReference>
<feature type="domain" description="Reverse transcriptase" evidence="2">
    <location>
        <begin position="386"/>
        <end position="555"/>
    </location>
</feature>
<dbReference type="Gramene" id="GBG92505">
    <property type="protein sequence ID" value="GBG92505"/>
    <property type="gene ID" value="CBR_g55778"/>
</dbReference>
<feature type="domain" description="Integrase zinc-binding" evidence="3">
    <location>
        <begin position="587"/>
        <end position="626"/>
    </location>
</feature>
<reference evidence="4 5" key="1">
    <citation type="journal article" date="2018" name="Cell">
        <title>The Chara Genome: Secondary Complexity and Implications for Plant Terrestrialization.</title>
        <authorList>
            <person name="Nishiyama T."/>
            <person name="Sakayama H."/>
            <person name="Vries J.D."/>
            <person name="Buschmann H."/>
            <person name="Saint-Marcoux D."/>
            <person name="Ullrich K.K."/>
            <person name="Haas F.B."/>
            <person name="Vanderstraeten L."/>
            <person name="Becker D."/>
            <person name="Lang D."/>
            <person name="Vosolsobe S."/>
            <person name="Rombauts S."/>
            <person name="Wilhelmsson P.K.I."/>
            <person name="Janitza P."/>
            <person name="Kern R."/>
            <person name="Heyl A."/>
            <person name="Rumpler F."/>
            <person name="Villalobos L.I.A.C."/>
            <person name="Clay J.M."/>
            <person name="Skokan R."/>
            <person name="Toyoda A."/>
            <person name="Suzuki Y."/>
            <person name="Kagoshima H."/>
            <person name="Schijlen E."/>
            <person name="Tajeshwar N."/>
            <person name="Catarino B."/>
            <person name="Hetherington A.J."/>
            <person name="Saltykova A."/>
            <person name="Bonnot C."/>
            <person name="Breuninger H."/>
            <person name="Symeonidi A."/>
            <person name="Radhakrishnan G.V."/>
            <person name="Van Nieuwerburgh F."/>
            <person name="Deforce D."/>
            <person name="Chang C."/>
            <person name="Karol K.G."/>
            <person name="Hedrich R."/>
            <person name="Ulvskov P."/>
            <person name="Glockner G."/>
            <person name="Delwiche C.F."/>
            <person name="Petrasek J."/>
            <person name="Van de Peer Y."/>
            <person name="Friml J."/>
            <person name="Beilby M."/>
            <person name="Dolan L."/>
            <person name="Kohara Y."/>
            <person name="Sugano S."/>
            <person name="Fujiyama A."/>
            <person name="Delaux P.-M."/>
            <person name="Quint M."/>
            <person name="TheiBen G."/>
            <person name="Hagemann M."/>
            <person name="Harholt J."/>
            <person name="Dunand C."/>
            <person name="Zachgo S."/>
            <person name="Langdale J."/>
            <person name="Maumus F."/>
            <person name="Straeten D.V.D."/>
            <person name="Gould S.B."/>
            <person name="Rensing S.A."/>
        </authorList>
    </citation>
    <scope>NUCLEOTIDE SEQUENCE [LARGE SCALE GENOMIC DNA]</scope>
    <source>
        <strain evidence="4 5">S276</strain>
    </source>
</reference>
<feature type="region of interest" description="Disordered" evidence="1">
    <location>
        <begin position="666"/>
        <end position="746"/>
    </location>
</feature>
<feature type="region of interest" description="Disordered" evidence="1">
    <location>
        <begin position="1037"/>
        <end position="1063"/>
    </location>
</feature>
<feature type="compositionally biased region" description="Basic and acidic residues" evidence="1">
    <location>
        <begin position="802"/>
        <end position="839"/>
    </location>
</feature>
<organism evidence="4 5">
    <name type="scientific">Chara braunii</name>
    <name type="common">Braun's stonewort</name>
    <dbReference type="NCBI Taxonomy" id="69332"/>
    <lineage>
        <taxon>Eukaryota</taxon>
        <taxon>Viridiplantae</taxon>
        <taxon>Streptophyta</taxon>
        <taxon>Charophyceae</taxon>
        <taxon>Charales</taxon>
        <taxon>Characeae</taxon>
        <taxon>Chara</taxon>
    </lineage>
</organism>
<feature type="region of interest" description="Disordered" evidence="1">
    <location>
        <begin position="968"/>
        <end position="1005"/>
    </location>
</feature>
<dbReference type="Gene3D" id="3.10.10.10">
    <property type="entry name" value="HIV Type 1 Reverse Transcriptase, subunit A, domain 1"/>
    <property type="match status" value="1"/>
</dbReference>
<keyword evidence="5" id="KW-1185">Reference proteome</keyword>
<proteinExistence type="predicted"/>
<protein>
    <submittedName>
        <fullName evidence="4">Uncharacterized protein</fullName>
    </submittedName>
</protein>
<dbReference type="InterPro" id="IPR051320">
    <property type="entry name" value="Viral_Replic_Matur_Polypro"/>
</dbReference>
<dbReference type="InterPro" id="IPR043502">
    <property type="entry name" value="DNA/RNA_pol_sf"/>
</dbReference>
<dbReference type="InterPro" id="IPR000477">
    <property type="entry name" value="RT_dom"/>
</dbReference>
<evidence type="ECO:0000313" key="4">
    <source>
        <dbReference type="EMBL" id="GBG92505.1"/>
    </source>
</evidence>
<dbReference type="InterPro" id="IPR041588">
    <property type="entry name" value="Integrase_H2C2"/>
</dbReference>
<dbReference type="SUPFAM" id="SSF56672">
    <property type="entry name" value="DNA/RNA polymerases"/>
    <property type="match status" value="1"/>
</dbReference>
<evidence type="ECO:0000256" key="1">
    <source>
        <dbReference type="SAM" id="MobiDB-lite"/>
    </source>
</evidence>
<evidence type="ECO:0000313" key="5">
    <source>
        <dbReference type="Proteomes" id="UP000265515"/>
    </source>
</evidence>
<feature type="compositionally biased region" description="Polar residues" evidence="1">
    <location>
        <begin position="201"/>
        <end position="214"/>
    </location>
</feature>
<dbReference type="Proteomes" id="UP000265515">
    <property type="component" value="Unassembled WGS sequence"/>
</dbReference>
<dbReference type="PANTHER" id="PTHR33064:SF37">
    <property type="entry name" value="RIBONUCLEASE H"/>
    <property type="match status" value="1"/>
</dbReference>
<dbReference type="InterPro" id="IPR043128">
    <property type="entry name" value="Rev_trsase/Diguanyl_cyclase"/>
</dbReference>
<feature type="region of interest" description="Disordered" evidence="1">
    <location>
        <begin position="795"/>
        <end position="839"/>
    </location>
</feature>
<dbReference type="Pfam" id="PF00078">
    <property type="entry name" value="RVT_1"/>
    <property type="match status" value="1"/>
</dbReference>
<dbReference type="Gene3D" id="1.10.340.70">
    <property type="match status" value="1"/>
</dbReference>